<dbReference type="Pfam" id="PF10128">
    <property type="entry name" value="OpcA_G6PD_assem"/>
    <property type="match status" value="1"/>
</dbReference>
<dbReference type="OrthoDB" id="128564at2"/>
<dbReference type="InterPro" id="IPR046802">
    <property type="entry name" value="OpcA_G6PD_C"/>
</dbReference>
<dbReference type="RefSeq" id="WP_136448624.1">
    <property type="nucleotide sequence ID" value="NZ_SSXH01000367.1"/>
</dbReference>
<feature type="region of interest" description="Disordered" evidence="1">
    <location>
        <begin position="322"/>
        <end position="389"/>
    </location>
</feature>
<dbReference type="InterPro" id="IPR046801">
    <property type="entry name" value="OpcA_G6PD_N"/>
</dbReference>
<dbReference type="Pfam" id="PF20171">
    <property type="entry name" value="OpcA_G6PD_C"/>
    <property type="match status" value="1"/>
</dbReference>
<feature type="compositionally biased region" description="Polar residues" evidence="1">
    <location>
        <begin position="365"/>
        <end position="378"/>
    </location>
</feature>
<name>A0A4S5EK82_9ACTN</name>
<dbReference type="EMBL" id="SSXH01000367">
    <property type="protein sequence ID" value="THJ72588.1"/>
    <property type="molecule type" value="Genomic_DNA"/>
</dbReference>
<evidence type="ECO:0000259" key="2">
    <source>
        <dbReference type="Pfam" id="PF10128"/>
    </source>
</evidence>
<evidence type="ECO:0000256" key="1">
    <source>
        <dbReference type="SAM" id="MobiDB-lite"/>
    </source>
</evidence>
<gene>
    <name evidence="4" type="ORF">E7Y31_14615</name>
</gene>
<accession>A0A4S5EK82</accession>
<comment type="caution">
    <text evidence="4">The sequence shown here is derived from an EMBL/GenBank/DDBJ whole genome shotgun (WGS) entry which is preliminary data.</text>
</comment>
<sequence>MTTLWDTTGSEVVKALSAERRAAGALAFGLALTLVAVVDEKHVSEAEGAATLAASAHPCRLLIVVRRQIESPHPRLDAEVSIGGRLGPGEAVVMRMSGRLALHAESVVLPLLAPDAPVVTWWHDEPPTRIAHDPLGVFADRRVTDVTAAPEPLSALLQRAADFAPGDTDLSWTRLTPWRTLLAAAFDTVTDTPDSAVITSGRANPSVQLFAGWLKNKLGIPVTVEEVGTRPDVTKVTVSLDGSELAIARTDSRTATISRSGYPDRVLPLPGRGVGELLAEELRRLGDDEVFGEALGTYSGLQNLGARSPHREHIWRDPMDKSLTVAGTAPPSGEANAAQAGATPTGAAQTGAAKTEATKTGAPSSAGSTATVGRSGSTARPGRPKAGGA</sequence>
<evidence type="ECO:0000313" key="5">
    <source>
        <dbReference type="Proteomes" id="UP000305282"/>
    </source>
</evidence>
<feature type="compositionally biased region" description="Low complexity" evidence="1">
    <location>
        <begin position="333"/>
        <end position="363"/>
    </location>
</feature>
<evidence type="ECO:0000259" key="3">
    <source>
        <dbReference type="Pfam" id="PF20171"/>
    </source>
</evidence>
<dbReference type="PANTHER" id="PTHR38658:SF1">
    <property type="entry name" value="OXPP CYCLE PROTEIN OPCA-RELATED"/>
    <property type="match status" value="1"/>
</dbReference>
<organism evidence="4 5">
    <name type="scientific">Candidatus Frankia alpina</name>
    <dbReference type="NCBI Taxonomy" id="2699483"/>
    <lineage>
        <taxon>Bacteria</taxon>
        <taxon>Bacillati</taxon>
        <taxon>Actinomycetota</taxon>
        <taxon>Actinomycetes</taxon>
        <taxon>Frankiales</taxon>
        <taxon>Frankiaceae</taxon>
        <taxon>Frankia</taxon>
    </lineage>
</organism>
<feature type="domain" description="Glucose-6-phosphate dehydrogenase assembly protein OpcA N-terminal" evidence="2">
    <location>
        <begin position="51"/>
        <end position="160"/>
    </location>
</feature>
<evidence type="ECO:0000313" key="4">
    <source>
        <dbReference type="EMBL" id="THJ72588.1"/>
    </source>
</evidence>
<reference evidence="4 5" key="1">
    <citation type="submission" date="2019-04" db="EMBL/GenBank/DDBJ databases">
        <title>Draft genome sequences for three unisolated Alnus-infective Frankia Sp+ strains, AgTrS, AiOr and AvVan, the first sequenced Frankia strains able to sporulate in-planta.</title>
        <authorList>
            <person name="Bethencourt L."/>
            <person name="Vautrin F."/>
            <person name="Taib N."/>
            <person name="Dubost A."/>
            <person name="Castro-Garcia L."/>
            <person name="Imbaud O."/>
            <person name="Abrouk D."/>
            <person name="Fournier P."/>
            <person name="Briolay J."/>
            <person name="Nguyen A."/>
            <person name="Normand P."/>
            <person name="Fernandez M.P."/>
            <person name="Brochier-Armanet C."/>
            <person name="Herrera-Belaroussi A."/>
        </authorList>
    </citation>
    <scope>NUCLEOTIDE SEQUENCE [LARGE SCALE GENOMIC DNA]</scope>
    <source>
        <strain evidence="4 5">AvVan</strain>
    </source>
</reference>
<dbReference type="Proteomes" id="UP000305282">
    <property type="component" value="Unassembled WGS sequence"/>
</dbReference>
<dbReference type="InterPro" id="IPR004555">
    <property type="entry name" value="G6PDH_assembly_OpcA"/>
</dbReference>
<feature type="domain" description="Glucose-6-phosphate dehydrogenase assembly protein OpcA C-terminal" evidence="3">
    <location>
        <begin position="165"/>
        <end position="295"/>
    </location>
</feature>
<dbReference type="PANTHER" id="PTHR38658">
    <property type="entry name" value="OXPP CYCLE PROTEIN OPCA-RELATED"/>
    <property type="match status" value="1"/>
</dbReference>
<proteinExistence type="predicted"/>
<protein>
    <submittedName>
        <fullName evidence="4">Glucose-6-phosphate dehydrogenase</fullName>
    </submittedName>
</protein>
<keyword evidence="5" id="KW-1185">Reference proteome</keyword>
<dbReference type="AlphaFoldDB" id="A0A4S5EK82"/>